<accession>A0A249KG21</accession>
<organism evidence="2 3">
    <name type="scientific">Candidatus Planktophila sulfonica</name>
    <dbReference type="NCBI Taxonomy" id="1884904"/>
    <lineage>
        <taxon>Bacteria</taxon>
        <taxon>Bacillati</taxon>
        <taxon>Actinomycetota</taxon>
        <taxon>Actinomycetes</taxon>
        <taxon>Candidatus Nanopelagicales</taxon>
        <taxon>Candidatus Nanopelagicaceae</taxon>
        <taxon>Candidatus Planktophila</taxon>
    </lineage>
</organism>
<dbReference type="Proteomes" id="UP000217215">
    <property type="component" value="Chromosome"/>
</dbReference>
<evidence type="ECO:0000256" key="1">
    <source>
        <dbReference type="SAM" id="MobiDB-lite"/>
    </source>
</evidence>
<protein>
    <recommendedName>
        <fullName evidence="4">Peptidase M6-like domain-containing protein</fullName>
    </recommendedName>
</protein>
<evidence type="ECO:0000313" key="2">
    <source>
        <dbReference type="EMBL" id="ASY15741.1"/>
    </source>
</evidence>
<name>A0A249KG21_9ACTN</name>
<evidence type="ECO:0000313" key="3">
    <source>
        <dbReference type="Proteomes" id="UP000217215"/>
    </source>
</evidence>
<feature type="compositionally biased region" description="Basic and acidic residues" evidence="1">
    <location>
        <begin position="171"/>
        <end position="181"/>
    </location>
</feature>
<dbReference type="KEGG" id="psuf:A1sIA56_02245"/>
<feature type="region of interest" description="Disordered" evidence="1">
    <location>
        <begin position="158"/>
        <end position="181"/>
    </location>
</feature>
<gene>
    <name evidence="2" type="ORF">A1sIA56_02245</name>
</gene>
<proteinExistence type="predicted"/>
<evidence type="ECO:0008006" key="4">
    <source>
        <dbReference type="Google" id="ProtNLM"/>
    </source>
</evidence>
<dbReference type="AlphaFoldDB" id="A0A249KG21"/>
<keyword evidence="3" id="KW-1185">Reference proteome</keyword>
<reference evidence="2 3" key="1">
    <citation type="submission" date="2016-07" db="EMBL/GenBank/DDBJ databases">
        <title>High microdiversification within the ubiquitous acI lineage of Actinobacteria.</title>
        <authorList>
            <person name="Neuenschwander S.M."/>
            <person name="Salcher M."/>
            <person name="Ghai R."/>
            <person name="Pernthaler J."/>
        </authorList>
    </citation>
    <scope>NUCLEOTIDE SEQUENCE [LARGE SCALE GENOMIC DNA]</scope>
    <source>
        <strain evidence="2">MMS-IA-56</strain>
    </source>
</reference>
<sequence length="524" mass="57217">MVLVASNSYAAVKAGSACTKAGTKSVSGGKSYTCIKSGKKLVWDKGVVVAKPSVAKPTPAPSASASTAPVAKPEVIKVDFSNTFSTDQGYYTDFTDPCQWDSALDGKLMEIQQYFWNINRCAGQMRISKYTLGNARPSSTFDSKSLFANPEPCKLVTPKGVMTNNGYSTAEPERNRWSDERRYPSPDTVIQLVPIYSEDTAEPRNSPSEDYVVYLNFLKDWINYSSDLGSNVEIRIPSKYIKMDKKLGDYGISHTNRYDSPGHVAFNKAVVVATDDSIDFKGVNIAIVVPPAGTDTSVFAQASIGSLVTKEGSVGVAMSEYGVKAARPNASNFSGLGHPFFWIHELMHSGYGFDDHYGDTQQNLNTEYGMGWLTLMTPYGGDLTTWEKWILGFMKDSQIQCVTGGPSSTHWIAPSTVKTTESKAIVIRVSATKAIVVETLRPGGLYYKIPKDTQGALVYEIDLLQANHGMGMKLSLPIGRNVNNKPFFMASYPLKQGEFTISNGYKITIVESGTFGDVVKVEKV</sequence>
<dbReference type="EMBL" id="CP016773">
    <property type="protein sequence ID" value="ASY15741.1"/>
    <property type="molecule type" value="Genomic_DNA"/>
</dbReference>